<evidence type="ECO:0000256" key="8">
    <source>
        <dbReference type="ARBA" id="ARBA00022793"/>
    </source>
</evidence>
<dbReference type="GO" id="GO:0005829">
    <property type="term" value="C:cytosol"/>
    <property type="evidence" value="ECO:0007669"/>
    <property type="project" value="UniProtKB-SubCell"/>
</dbReference>
<dbReference type="GO" id="GO:0006782">
    <property type="term" value="P:protoporphyrinogen IX biosynthetic process"/>
    <property type="evidence" value="ECO:0007669"/>
    <property type="project" value="UniProtKB-UniPathway"/>
</dbReference>
<comment type="catalytic activity">
    <reaction evidence="13">
        <text>uroporphyrinogen III + 4 H(+) = coproporphyrinogen III + 4 CO2</text>
        <dbReference type="Rhea" id="RHEA:19865"/>
        <dbReference type="ChEBI" id="CHEBI:15378"/>
        <dbReference type="ChEBI" id="CHEBI:16526"/>
        <dbReference type="ChEBI" id="CHEBI:57308"/>
        <dbReference type="ChEBI" id="CHEBI:57309"/>
        <dbReference type="EC" id="4.1.1.37"/>
    </reaction>
    <physiologicalReaction direction="left-to-right" evidence="13">
        <dbReference type="Rhea" id="RHEA:19866"/>
    </physiologicalReaction>
</comment>
<dbReference type="PANTHER" id="PTHR21091">
    <property type="entry name" value="METHYLTETRAHYDROFOLATE:HOMOCYSTEINE METHYLTRANSFERASE RELATED"/>
    <property type="match status" value="1"/>
</dbReference>
<comment type="subunit">
    <text evidence="4">Homodimer.</text>
</comment>
<reference evidence="15" key="1">
    <citation type="journal article" date="2011" name="PLoS Biol.">
        <title>Gene gain and loss during evolution of obligate parasitism in the white rust pathogen of Arabidopsis thaliana.</title>
        <authorList>
            <person name="Kemen E."/>
            <person name="Gardiner A."/>
            <person name="Schultz-Larsen T."/>
            <person name="Kemen A.C."/>
            <person name="Balmuth A.L."/>
            <person name="Robert-Seilaniantz A."/>
            <person name="Bailey K."/>
            <person name="Holub E."/>
            <person name="Studholme D.J."/>
            <person name="Maclean D."/>
            <person name="Jones J.D."/>
        </authorList>
    </citation>
    <scope>NUCLEOTIDE SEQUENCE</scope>
</reference>
<evidence type="ECO:0000256" key="1">
    <source>
        <dbReference type="ARBA" id="ARBA00004514"/>
    </source>
</evidence>
<comment type="subcellular location">
    <subcellularLocation>
        <location evidence="1">Cytoplasm</location>
        <location evidence="1">Cytosol</location>
    </subcellularLocation>
</comment>
<evidence type="ECO:0000256" key="4">
    <source>
        <dbReference type="ARBA" id="ARBA00011738"/>
    </source>
</evidence>
<dbReference type="HOGENOM" id="CLU_040933_0_0_1"/>
<dbReference type="FunFam" id="3.20.20.210:FF:000008">
    <property type="entry name" value="Uroporphyrinogen decarboxylase"/>
    <property type="match status" value="1"/>
</dbReference>
<evidence type="ECO:0000256" key="9">
    <source>
        <dbReference type="ARBA" id="ARBA00023239"/>
    </source>
</evidence>
<keyword evidence="10" id="KW-0627">Porphyrin biosynthesis</keyword>
<evidence type="ECO:0000256" key="12">
    <source>
        <dbReference type="ARBA" id="ARBA00047341"/>
    </source>
</evidence>
<evidence type="ECO:0000256" key="5">
    <source>
        <dbReference type="ARBA" id="ARBA00012288"/>
    </source>
</evidence>
<comment type="pathway">
    <text evidence="2">Porphyrin-containing compound metabolism; protoporphyrin-IX biosynthesis; coproporphyrinogen-III from 5-aminolevulinate: step 4/4.</text>
</comment>
<name>F0X2C7_9STRA</name>
<dbReference type="PANTHER" id="PTHR21091:SF169">
    <property type="entry name" value="UROPORPHYRINOGEN DECARBOXYLASE"/>
    <property type="match status" value="1"/>
</dbReference>
<dbReference type="CDD" id="cd00717">
    <property type="entry name" value="URO-D"/>
    <property type="match status" value="1"/>
</dbReference>
<evidence type="ECO:0000259" key="14">
    <source>
        <dbReference type="Pfam" id="PF01208"/>
    </source>
</evidence>
<dbReference type="UniPathway" id="UPA00251">
    <property type="reaction ID" value="UER00321"/>
</dbReference>
<protein>
    <recommendedName>
        <fullName evidence="6">Uroporphyrinogen decarboxylase</fullName>
        <ecNumber evidence="5">4.1.1.37</ecNumber>
    </recommendedName>
</protein>
<dbReference type="Gene3D" id="3.20.20.210">
    <property type="match status" value="1"/>
</dbReference>
<feature type="domain" description="Uroporphyrinogen decarboxylase (URO-D)" evidence="14">
    <location>
        <begin position="1"/>
        <end position="322"/>
    </location>
</feature>
<dbReference type="EMBL" id="FR824813">
    <property type="protein sequence ID" value="CCA28013.1"/>
    <property type="molecule type" value="Genomic_DNA"/>
</dbReference>
<comment type="catalytic activity">
    <reaction evidence="12">
        <text>uroporphyrinogen I + 4 H(+) = coproporphyrinogen I + 4 CO2</text>
        <dbReference type="Rhea" id="RHEA:31239"/>
        <dbReference type="ChEBI" id="CHEBI:15378"/>
        <dbReference type="ChEBI" id="CHEBI:16526"/>
        <dbReference type="ChEBI" id="CHEBI:62626"/>
        <dbReference type="ChEBI" id="CHEBI:62631"/>
    </reaction>
    <physiologicalReaction direction="left-to-right" evidence="12">
        <dbReference type="Rhea" id="RHEA:31240"/>
    </physiologicalReaction>
</comment>
<evidence type="ECO:0000256" key="6">
    <source>
        <dbReference type="ARBA" id="ARBA00014308"/>
    </source>
</evidence>
<dbReference type="NCBIfam" id="TIGR01464">
    <property type="entry name" value="hemE"/>
    <property type="match status" value="1"/>
</dbReference>
<dbReference type="GO" id="GO:0004853">
    <property type="term" value="F:uroporphyrinogen decarboxylase activity"/>
    <property type="evidence" value="ECO:0007669"/>
    <property type="project" value="UniProtKB-EC"/>
</dbReference>
<accession>F0X2C7</accession>
<keyword evidence="8" id="KW-0210">Decarboxylase</keyword>
<evidence type="ECO:0000313" key="15">
    <source>
        <dbReference type="EMBL" id="CCA28013.1"/>
    </source>
</evidence>
<proteinExistence type="inferred from homology"/>
<comment type="function">
    <text evidence="11">Catalyzes the sequential decarboxylation of the four acetate side chains of uroporphyrinogen to form coproporphyrinogen and participates in the fifth step in the heme biosynthetic pathway. Isomer I or isomer III of uroporphyrinogen may serve as substrate, but only coproporphyrinogen III can ultimately be converted to heme. In vitro also decarboxylates pentacarboxylate porphyrinogen I.</text>
</comment>
<dbReference type="InterPro" id="IPR000257">
    <property type="entry name" value="Uroporphyrinogen_deCOase"/>
</dbReference>
<evidence type="ECO:0000256" key="10">
    <source>
        <dbReference type="ARBA" id="ARBA00023244"/>
    </source>
</evidence>
<keyword evidence="9" id="KW-0456">Lyase</keyword>
<dbReference type="Pfam" id="PF01208">
    <property type="entry name" value="URO-D"/>
    <property type="match status" value="1"/>
</dbReference>
<evidence type="ECO:0000256" key="2">
    <source>
        <dbReference type="ARBA" id="ARBA00004804"/>
    </source>
</evidence>
<evidence type="ECO:0000256" key="13">
    <source>
        <dbReference type="ARBA" id="ARBA00048411"/>
    </source>
</evidence>
<evidence type="ECO:0000256" key="7">
    <source>
        <dbReference type="ARBA" id="ARBA00022490"/>
    </source>
</evidence>
<sequence length="332" mass="37141">MRQAGRHLPEFRSLRKAGYDFFMMCTVPELAVEVSLQPFRRYGVDAVIIFSDILVIPMAMGMQISMVPSVGPVFSKPIRDLKDVETLNLTPDIEESLGYVLDAINLARQEIDGQVPLIGFCGGPLTLLCYMIEGRGSRTKSIFKTFLYEHPAKVHTLLYALTDICIRFLVAQQRAGAQVLQVFESVAAESVTQKHYFEFAFPYLEQIAARVKDACGETVPIVCFSKGTPYAYEALATTKYDSLQVDWQSDVYQVRDIVDGKLSLQGNMDPCAIYASPEIIKSNVRAMLESFGTQNYVANLGHGCFPDMEPSHVDTFVKSVQELSLQMNKNKQ</sequence>
<comment type="similarity">
    <text evidence="3">Belongs to the uroporphyrinogen decarboxylase family.</text>
</comment>
<dbReference type="InterPro" id="IPR006361">
    <property type="entry name" value="Uroporphyrinogen_deCO2ase_HemE"/>
</dbReference>
<organism evidence="15">
    <name type="scientific">Albugo laibachii Nc14</name>
    <dbReference type="NCBI Taxonomy" id="890382"/>
    <lineage>
        <taxon>Eukaryota</taxon>
        <taxon>Sar</taxon>
        <taxon>Stramenopiles</taxon>
        <taxon>Oomycota</taxon>
        <taxon>Peronosporomycetes</taxon>
        <taxon>Albuginales</taxon>
        <taxon>Albuginaceae</taxon>
        <taxon>Albugo</taxon>
    </lineage>
</organism>
<dbReference type="SUPFAM" id="SSF51726">
    <property type="entry name" value="UROD/MetE-like"/>
    <property type="match status" value="1"/>
</dbReference>
<keyword evidence="7" id="KW-0963">Cytoplasm</keyword>
<evidence type="ECO:0000256" key="11">
    <source>
        <dbReference type="ARBA" id="ARBA00045708"/>
    </source>
</evidence>
<dbReference type="InterPro" id="IPR038071">
    <property type="entry name" value="UROD/MetE-like_sf"/>
</dbReference>
<dbReference type="AlphaFoldDB" id="F0X2C7"/>
<evidence type="ECO:0000256" key="3">
    <source>
        <dbReference type="ARBA" id="ARBA00009935"/>
    </source>
</evidence>
<gene>
    <name evidence="15" type="primary">AlNc14C970G12678</name>
    <name evidence="15" type="ORF">ALNC14_141570</name>
</gene>
<reference evidence="15" key="2">
    <citation type="submission" date="2011-02" db="EMBL/GenBank/DDBJ databases">
        <authorList>
            <person name="MacLean D."/>
        </authorList>
    </citation>
    <scope>NUCLEOTIDE SEQUENCE</scope>
</reference>
<dbReference type="EC" id="4.1.1.37" evidence="5"/>